<evidence type="ECO:0000259" key="1">
    <source>
        <dbReference type="Pfam" id="PF08241"/>
    </source>
</evidence>
<keyword evidence="2" id="KW-0808">Transferase</keyword>
<evidence type="ECO:0000313" key="2">
    <source>
        <dbReference type="EMBL" id="MCW4471930.1"/>
    </source>
</evidence>
<dbReference type="Pfam" id="PF08241">
    <property type="entry name" value="Methyltransf_11"/>
    <property type="match status" value="1"/>
</dbReference>
<proteinExistence type="predicted"/>
<accession>A0ABT3JTV1</accession>
<dbReference type="CDD" id="cd02440">
    <property type="entry name" value="AdoMet_MTases"/>
    <property type="match status" value="1"/>
</dbReference>
<evidence type="ECO:0000313" key="3">
    <source>
        <dbReference type="Proteomes" id="UP001209922"/>
    </source>
</evidence>
<organism evidence="2 3">
    <name type="scientific">Xanthomonas chitinilytica</name>
    <dbReference type="NCBI Taxonomy" id="2989819"/>
    <lineage>
        <taxon>Bacteria</taxon>
        <taxon>Pseudomonadati</taxon>
        <taxon>Pseudomonadota</taxon>
        <taxon>Gammaproteobacteria</taxon>
        <taxon>Lysobacterales</taxon>
        <taxon>Lysobacteraceae</taxon>
        <taxon>Xanthomonas</taxon>
    </lineage>
</organism>
<dbReference type="GO" id="GO:0032259">
    <property type="term" value="P:methylation"/>
    <property type="evidence" value="ECO:0007669"/>
    <property type="project" value="UniProtKB-KW"/>
</dbReference>
<dbReference type="GO" id="GO:0008168">
    <property type="term" value="F:methyltransferase activity"/>
    <property type="evidence" value="ECO:0007669"/>
    <property type="project" value="UniProtKB-KW"/>
</dbReference>
<feature type="domain" description="Methyltransferase type 11" evidence="1">
    <location>
        <begin position="11"/>
        <end position="59"/>
    </location>
</feature>
<protein>
    <submittedName>
        <fullName evidence="2">Methyltransferase domain-containing protein</fullName>
    </submittedName>
</protein>
<dbReference type="SUPFAM" id="SSF53335">
    <property type="entry name" value="S-adenosyl-L-methionine-dependent methyltransferases"/>
    <property type="match status" value="1"/>
</dbReference>
<keyword evidence="2" id="KW-0489">Methyltransferase</keyword>
<gene>
    <name evidence="2" type="ORF">OK345_05320</name>
</gene>
<dbReference type="InterPro" id="IPR013216">
    <property type="entry name" value="Methyltransf_11"/>
</dbReference>
<keyword evidence="3" id="KW-1185">Reference proteome</keyword>
<sequence length="144" mass="16225">MWRHGLYQWLRLRDVTALDFDDACLDAVVSLDVLEHVPDTARALREMARVLRPGGVLVFSVPFYQDAAHSTRVAWFQADGQLAFAGEPEYHGDPVSGGVLCFHHFGWDLLAALREAGFRDAEVLRVHDPRAGLPQGQWVFRATR</sequence>
<name>A0ABT3JTV1_9XANT</name>
<dbReference type="Proteomes" id="UP001209922">
    <property type="component" value="Unassembled WGS sequence"/>
</dbReference>
<dbReference type="InterPro" id="IPR029063">
    <property type="entry name" value="SAM-dependent_MTases_sf"/>
</dbReference>
<dbReference type="Gene3D" id="3.40.50.150">
    <property type="entry name" value="Vaccinia Virus protein VP39"/>
    <property type="match status" value="1"/>
</dbReference>
<comment type="caution">
    <text evidence="2">The sequence shown here is derived from an EMBL/GenBank/DDBJ whole genome shotgun (WGS) entry which is preliminary data.</text>
</comment>
<dbReference type="EMBL" id="JAPCHY010000003">
    <property type="protein sequence ID" value="MCW4471930.1"/>
    <property type="molecule type" value="Genomic_DNA"/>
</dbReference>
<reference evidence="2 3" key="1">
    <citation type="submission" date="2022-10" db="EMBL/GenBank/DDBJ databases">
        <title>Xanthomonas sp. H13-6.</title>
        <authorList>
            <person name="Liu X."/>
            <person name="Deng Z."/>
            <person name="Jiang Y."/>
            <person name="Yu T."/>
            <person name="Ai J."/>
        </authorList>
    </citation>
    <scope>NUCLEOTIDE SEQUENCE [LARGE SCALE GENOMIC DNA]</scope>
    <source>
        <strain evidence="2 3">H13-6</strain>
    </source>
</reference>